<dbReference type="RefSeq" id="WP_228434411.1">
    <property type="nucleotide sequence ID" value="NZ_CP019893.1"/>
</dbReference>
<dbReference type="Pfam" id="PF05573">
    <property type="entry name" value="NosL"/>
    <property type="match status" value="1"/>
</dbReference>
<feature type="compositionally biased region" description="Acidic residues" evidence="1">
    <location>
        <begin position="151"/>
        <end position="161"/>
    </location>
</feature>
<gene>
    <name evidence="2" type="ORF">B1756_18230</name>
</gene>
<proteinExistence type="predicted"/>
<dbReference type="KEGG" id="naj:B1756_18230"/>
<organism evidence="2 3">
    <name type="scientific">Natrarchaeobaculum aegyptiacum</name>
    <dbReference type="NCBI Taxonomy" id="745377"/>
    <lineage>
        <taxon>Archaea</taxon>
        <taxon>Methanobacteriati</taxon>
        <taxon>Methanobacteriota</taxon>
        <taxon>Stenosarchaea group</taxon>
        <taxon>Halobacteria</taxon>
        <taxon>Halobacteriales</taxon>
        <taxon>Natrialbaceae</taxon>
        <taxon>Natrarchaeobaculum</taxon>
    </lineage>
</organism>
<name>A0A2Z2HZM6_9EURY</name>
<sequence length="555" mass="60364">MQRRKFMLGSTAAGVGLLFGTGAFSAAGTEHGVSIQTGDGNLHVELNDEYEGDAGAYVTEDPLELDVEVGSNEWIRFDDLLRVTNTGTQSVTVYVEDQEWLGDDANAVLDYRVADETVVGNDNGVTLEDPSGENSETFTVLVDATGHDTVEDALPDTDENEDTHTVRFVAETTDVDSGSGEEQPDEGDDDGEDDSGSGEEEPDEGDDDDGEDDTENEDGILEVEVIDTITPREVAEVTATVNNGTDETQSGTVTLDLTEHVHAGEGLDVDLEVDVEEFPDAAPVGDPEYMYIDRGEYPQELLEADVTVEPGESDDITFEVPAAYKNLEMGDLTLSENEVVVTADLDGGTESESDVLTIEDAPALWFQPDDALECIVCGMDTEHYEAWNAQATHADGTRIEFCSLGCAVAYWTHPEHFVDQSLGGTTWEGAHEYTAAEDLVTIWAPDFTDIEIDERQGRDNHTGGDLGETYEHFIDMREGYFVLDDETNDKFGTPMPGHSPVCFADYDDAVAYVNGELDNIPDGTDMGNVDEDDIVELDELADHEAGYLYRAGRLP</sequence>
<keyword evidence="3" id="KW-1185">Reference proteome</keyword>
<dbReference type="SUPFAM" id="SSF160387">
    <property type="entry name" value="NosL/MerB-like"/>
    <property type="match status" value="1"/>
</dbReference>
<feature type="region of interest" description="Disordered" evidence="1">
    <location>
        <begin position="150"/>
        <end position="226"/>
    </location>
</feature>
<evidence type="ECO:0000313" key="3">
    <source>
        <dbReference type="Proteomes" id="UP000250088"/>
    </source>
</evidence>
<dbReference type="InterPro" id="IPR008719">
    <property type="entry name" value="N2O_reductase_NosL"/>
</dbReference>
<dbReference type="GeneID" id="32896053"/>
<evidence type="ECO:0000256" key="1">
    <source>
        <dbReference type="SAM" id="MobiDB-lite"/>
    </source>
</evidence>
<protein>
    <submittedName>
        <fullName evidence="2">Uncharacterized protein</fullName>
    </submittedName>
</protein>
<accession>A0A2Z2HZM6</accession>
<dbReference type="AlphaFoldDB" id="A0A2Z2HZM6"/>
<feature type="compositionally biased region" description="Acidic residues" evidence="1">
    <location>
        <begin position="182"/>
        <end position="225"/>
    </location>
</feature>
<dbReference type="Proteomes" id="UP000250088">
    <property type="component" value="Chromosome"/>
</dbReference>
<dbReference type="EMBL" id="CP019893">
    <property type="protein sequence ID" value="ARS91467.1"/>
    <property type="molecule type" value="Genomic_DNA"/>
</dbReference>
<evidence type="ECO:0000313" key="2">
    <source>
        <dbReference type="EMBL" id="ARS91467.1"/>
    </source>
</evidence>
<reference evidence="3" key="1">
    <citation type="submission" date="2017-02" db="EMBL/GenBank/DDBJ databases">
        <title>Natronthermophilus aegyptiacus gen. nov.,sp. nov., an aerobic, extremely halophilic alkalithermophilic archaeon isolated from the athalassohaline Wadi An Natrun, Egypt.</title>
        <authorList>
            <person name="Zhao B."/>
        </authorList>
    </citation>
    <scope>NUCLEOTIDE SEQUENCE [LARGE SCALE GENOMIC DNA]</scope>
    <source>
        <strain evidence="3">JW/NM-HA 15</strain>
    </source>
</reference>